<comment type="caution">
    <text evidence="1">The sequence shown here is derived from an EMBL/GenBank/DDBJ whole genome shotgun (WGS) entry which is preliminary data.</text>
</comment>
<dbReference type="EMBL" id="WIWS01000153">
    <property type="protein sequence ID" value="KAF3201749.1"/>
    <property type="molecule type" value="Genomic_DNA"/>
</dbReference>
<dbReference type="AlphaFoldDB" id="A0A7C8Q8W9"/>
<proteinExistence type="predicted"/>
<sequence>MGSVRRLRSSHLDLNKIIETDSGKFVREKLGWGLDRDRLVEKTSNVVFGLITARGAASSSWNTFNLDIMVERIWEIGQFMSAMQMPANDIPSPGPKADLDTPSYILEGLISFRNDIWEATENTNKWKKFASQFGFKFDHPFFARHMTEKPSKYDPDIGYRDTRNVFTLLDLFDYFLAWYGCWYRPWADLVSLVQELTPLPGDEHPIWKDTNKGTDKDLIAEDLTFKIEAARRQQQPWLGGQYYLSAIDNSVAGYVFSERQLAEPKKGEKMESLKYEDNVKFGWPEGKIEVKKAEDETKSYVPFWGQDYSKASIPKLEDIGGGLQERRPNWETCRHGGTKLYWKRPRIRYRKYLRYLKIKWKRSFNI</sequence>
<organism evidence="1 2">
    <name type="scientific">Orbilia oligospora</name>
    <name type="common">Nematode-trapping fungus</name>
    <name type="synonym">Arthrobotrys oligospora</name>
    <dbReference type="NCBI Taxonomy" id="2813651"/>
    <lineage>
        <taxon>Eukaryota</taxon>
        <taxon>Fungi</taxon>
        <taxon>Dikarya</taxon>
        <taxon>Ascomycota</taxon>
        <taxon>Pezizomycotina</taxon>
        <taxon>Orbiliomycetes</taxon>
        <taxon>Orbiliales</taxon>
        <taxon>Orbiliaceae</taxon>
        <taxon>Orbilia</taxon>
    </lineage>
</organism>
<name>A0A7C8Q8W9_ORBOL</name>
<evidence type="ECO:0000313" key="2">
    <source>
        <dbReference type="Proteomes" id="UP000472727"/>
    </source>
</evidence>
<accession>A0A7C8Q8W9</accession>
<evidence type="ECO:0000313" key="1">
    <source>
        <dbReference type="EMBL" id="KAF3201749.1"/>
    </source>
</evidence>
<reference evidence="1 2" key="1">
    <citation type="submission" date="2019-06" db="EMBL/GenBank/DDBJ databases">
        <authorList>
            <person name="Palmer J.M."/>
        </authorList>
    </citation>
    <scope>NUCLEOTIDE SEQUENCE [LARGE SCALE GENOMIC DNA]</scope>
    <source>
        <strain evidence="1 2">TWF106</strain>
    </source>
</reference>
<gene>
    <name evidence="1" type="ORF">TWF106_002718</name>
</gene>
<protein>
    <submittedName>
        <fullName evidence="1">Uncharacterized protein</fullName>
    </submittedName>
</protein>
<dbReference type="Proteomes" id="UP000472727">
    <property type="component" value="Unassembled WGS sequence"/>
</dbReference>